<keyword evidence="9" id="KW-0966">Cell projection</keyword>
<dbReference type="InterPro" id="IPR006300">
    <property type="entry name" value="FlgB"/>
</dbReference>
<dbReference type="AlphaFoldDB" id="A0A4Z0C9U6"/>
<organism evidence="9 10">
    <name type="scientific">Ramlibacter humi</name>
    <dbReference type="NCBI Taxonomy" id="2530451"/>
    <lineage>
        <taxon>Bacteria</taxon>
        <taxon>Pseudomonadati</taxon>
        <taxon>Pseudomonadota</taxon>
        <taxon>Betaproteobacteria</taxon>
        <taxon>Burkholderiales</taxon>
        <taxon>Comamonadaceae</taxon>
        <taxon>Ramlibacter</taxon>
    </lineage>
</organism>
<evidence type="ECO:0000256" key="1">
    <source>
        <dbReference type="ARBA" id="ARBA00004117"/>
    </source>
</evidence>
<dbReference type="Proteomes" id="UP000297839">
    <property type="component" value="Unassembled WGS sequence"/>
</dbReference>
<name>A0A4Z0C9U6_9BURK</name>
<comment type="function">
    <text evidence="5 6">Structural component of flagellum, the bacterial motility apparatus. Part of the rod structure of flagellar basal body.</text>
</comment>
<dbReference type="Pfam" id="PF00460">
    <property type="entry name" value="Flg_bb_rod"/>
    <property type="match status" value="1"/>
</dbReference>
<dbReference type="NCBIfam" id="TIGR01396">
    <property type="entry name" value="FlgB"/>
    <property type="match status" value="1"/>
</dbReference>
<dbReference type="PANTHER" id="PTHR30435">
    <property type="entry name" value="FLAGELLAR PROTEIN"/>
    <property type="match status" value="1"/>
</dbReference>
<evidence type="ECO:0000313" key="10">
    <source>
        <dbReference type="Proteomes" id="UP000297839"/>
    </source>
</evidence>
<dbReference type="PANTHER" id="PTHR30435:SF12">
    <property type="entry name" value="FLAGELLAR BASAL BODY ROD PROTEIN FLGB"/>
    <property type="match status" value="1"/>
</dbReference>
<gene>
    <name evidence="9" type="primary">flgB</name>
    <name evidence="9" type="ORF">EZ216_04250</name>
</gene>
<comment type="subcellular location">
    <subcellularLocation>
        <location evidence="1 6">Bacterial flagellum basal body</location>
    </subcellularLocation>
</comment>
<evidence type="ECO:0000256" key="4">
    <source>
        <dbReference type="ARBA" id="ARBA00023143"/>
    </source>
</evidence>
<dbReference type="PIRSF" id="PIRSF002889">
    <property type="entry name" value="Rod_FlgB"/>
    <property type="match status" value="1"/>
</dbReference>
<feature type="domain" description="Flagellar basal body rod protein N-terminal" evidence="8">
    <location>
        <begin position="8"/>
        <end position="38"/>
    </location>
</feature>
<dbReference type="EMBL" id="SMLK01000001">
    <property type="protein sequence ID" value="TFZ08373.1"/>
    <property type="molecule type" value="Genomic_DNA"/>
</dbReference>
<evidence type="ECO:0000256" key="7">
    <source>
        <dbReference type="SAM" id="MobiDB-lite"/>
    </source>
</evidence>
<evidence type="ECO:0000256" key="6">
    <source>
        <dbReference type="PIRNR" id="PIRNR002889"/>
    </source>
</evidence>
<protein>
    <recommendedName>
        <fullName evidence="3 6">Flagellar basal body rod protein FlgB</fullName>
    </recommendedName>
</protein>
<evidence type="ECO:0000256" key="2">
    <source>
        <dbReference type="ARBA" id="ARBA00009677"/>
    </source>
</evidence>
<evidence type="ECO:0000313" key="9">
    <source>
        <dbReference type="EMBL" id="TFZ08373.1"/>
    </source>
</evidence>
<keyword evidence="9" id="KW-0282">Flagellum</keyword>
<dbReference type="InterPro" id="IPR001444">
    <property type="entry name" value="Flag_bb_rod_N"/>
</dbReference>
<feature type="region of interest" description="Disordered" evidence="7">
    <location>
        <begin position="71"/>
        <end position="90"/>
    </location>
</feature>
<comment type="caution">
    <text evidence="9">The sequence shown here is derived from an EMBL/GenBank/DDBJ whole genome shotgun (WGS) entry which is preliminary data.</text>
</comment>
<keyword evidence="10" id="KW-1185">Reference proteome</keyword>
<reference evidence="9 10" key="1">
    <citation type="submission" date="2019-03" db="EMBL/GenBank/DDBJ databases">
        <title>Ramlibacter sp. 18x22-1, whole genome shotgun sequence.</title>
        <authorList>
            <person name="Zhang X."/>
            <person name="Feng G."/>
            <person name="Zhu H."/>
        </authorList>
    </citation>
    <scope>NUCLEOTIDE SEQUENCE [LARGE SCALE GENOMIC DNA]</scope>
    <source>
        <strain evidence="9 10">18x22-1</strain>
    </source>
</reference>
<proteinExistence type="inferred from homology"/>
<sequence length="129" mass="13646">MSLFTTSLDAHATALSLLAERQKLLAGNIANADTPGFKARDFDFSQALAQARGQAGGAMAATNAGHIAPVSPAAAEPAWRTSEQPALDGNTVDLDRERASFADNAMRYEATLRFVNHDVRTMLSAITGQ</sequence>
<dbReference type="RefSeq" id="WP_135248309.1">
    <property type="nucleotide sequence ID" value="NZ_SMLK01000001.1"/>
</dbReference>
<comment type="subunit">
    <text evidence="6">The basal body constitutes a major portion of the flagellar organelle and consists of a number of rings mounted on a central rod.</text>
</comment>
<dbReference type="GO" id="GO:0071978">
    <property type="term" value="P:bacterial-type flagellum-dependent swarming motility"/>
    <property type="evidence" value="ECO:0007669"/>
    <property type="project" value="TreeGrafter"/>
</dbReference>
<evidence type="ECO:0000256" key="5">
    <source>
        <dbReference type="ARBA" id="ARBA00024934"/>
    </source>
</evidence>
<accession>A0A4Z0C9U6</accession>
<dbReference type="GO" id="GO:0030694">
    <property type="term" value="C:bacterial-type flagellum basal body, rod"/>
    <property type="evidence" value="ECO:0007669"/>
    <property type="project" value="InterPro"/>
</dbReference>
<dbReference type="OrthoDB" id="9788334at2"/>
<comment type="similarity">
    <text evidence="2 6">Belongs to the flagella basal body rod proteins family.</text>
</comment>
<evidence type="ECO:0000259" key="8">
    <source>
        <dbReference type="Pfam" id="PF00460"/>
    </source>
</evidence>
<keyword evidence="9" id="KW-0969">Cilium</keyword>
<evidence type="ECO:0000256" key="3">
    <source>
        <dbReference type="ARBA" id="ARBA00014376"/>
    </source>
</evidence>
<keyword evidence="4 6" id="KW-0975">Bacterial flagellum</keyword>